<evidence type="ECO:0000256" key="5">
    <source>
        <dbReference type="ARBA" id="ARBA00022490"/>
    </source>
</evidence>
<evidence type="ECO:0000256" key="1">
    <source>
        <dbReference type="ARBA" id="ARBA00004126"/>
    </source>
</evidence>
<sequence length="84" mass="9469">MPYMIISTEMRMDTGPTCVGDYMSDPKLMAYLEADLNQDPVRPKSCYCTKLLPRQVLNLLEVKGWKVVSSTGIGQTCVWTLHQA</sequence>
<gene>
    <name evidence="9" type="ORF">Pmani_016029</name>
</gene>
<dbReference type="FunFam" id="3.30.1410.10:FF:000001">
    <property type="entry name" value="GTP cyclohydrolase 1 feedback regulatory protein"/>
    <property type="match status" value="1"/>
</dbReference>
<keyword evidence="6" id="KW-0472">Membrane</keyword>
<keyword evidence="10" id="KW-1185">Reference proteome</keyword>
<evidence type="ECO:0000313" key="9">
    <source>
        <dbReference type="EMBL" id="KAK4312564.1"/>
    </source>
</evidence>
<dbReference type="GO" id="GO:0005829">
    <property type="term" value="C:cytosol"/>
    <property type="evidence" value="ECO:0007669"/>
    <property type="project" value="UniProtKB-SubCell"/>
</dbReference>
<dbReference type="Pfam" id="PF06399">
    <property type="entry name" value="GFRP"/>
    <property type="match status" value="1"/>
</dbReference>
<dbReference type="GO" id="GO:0031965">
    <property type="term" value="C:nuclear membrane"/>
    <property type="evidence" value="ECO:0007669"/>
    <property type="project" value="UniProtKB-SubCell"/>
</dbReference>
<dbReference type="SUPFAM" id="SSF69761">
    <property type="entry name" value="GTP cyclohydrolase I feedback regulatory protein, GFRP"/>
    <property type="match status" value="1"/>
</dbReference>
<evidence type="ECO:0000256" key="6">
    <source>
        <dbReference type="ARBA" id="ARBA00023136"/>
    </source>
</evidence>
<dbReference type="Proteomes" id="UP001292094">
    <property type="component" value="Unassembled WGS sequence"/>
</dbReference>
<evidence type="ECO:0000256" key="8">
    <source>
        <dbReference type="ARBA" id="ARBA00032599"/>
    </source>
</evidence>
<keyword evidence="7" id="KW-0539">Nucleus</keyword>
<dbReference type="PANTHER" id="PTHR16852:SF2">
    <property type="entry name" value="GTP CYCLOHYDROLASE 1 FEEDBACK REGULATORY PROTEIN"/>
    <property type="match status" value="1"/>
</dbReference>
<dbReference type="Gene3D" id="3.30.1410.10">
    <property type="entry name" value="GTP cyclohydrolase I feedback regulatory protein GFRP"/>
    <property type="match status" value="1"/>
</dbReference>
<dbReference type="GO" id="GO:0009890">
    <property type="term" value="P:negative regulation of biosynthetic process"/>
    <property type="evidence" value="ECO:0007669"/>
    <property type="project" value="InterPro"/>
</dbReference>
<evidence type="ECO:0000256" key="4">
    <source>
        <dbReference type="ARBA" id="ARBA00020099"/>
    </source>
</evidence>
<comment type="subcellular location">
    <subcellularLocation>
        <location evidence="2">Cytoplasm</location>
        <location evidence="2">Cytosol</location>
    </subcellularLocation>
    <subcellularLocation>
        <location evidence="1">Nucleus membrane</location>
    </subcellularLocation>
</comment>
<dbReference type="InterPro" id="IPR036717">
    <property type="entry name" value="GFRP_sf"/>
</dbReference>
<comment type="caution">
    <text evidence="9">The sequence shown here is derived from an EMBL/GenBank/DDBJ whole genome shotgun (WGS) entry which is preliminary data.</text>
</comment>
<name>A0AAE1PQL7_9EUCA</name>
<dbReference type="PANTHER" id="PTHR16852">
    <property type="entry name" value="GTP CYCLOHYDROLASE 1 FEEDBACK REGULATORY PROTEIN"/>
    <property type="match status" value="1"/>
</dbReference>
<evidence type="ECO:0000313" key="10">
    <source>
        <dbReference type="Proteomes" id="UP001292094"/>
    </source>
</evidence>
<reference evidence="9" key="1">
    <citation type="submission" date="2023-11" db="EMBL/GenBank/DDBJ databases">
        <title>Genome assemblies of two species of porcelain crab, Petrolisthes cinctipes and Petrolisthes manimaculis (Anomura: Porcellanidae).</title>
        <authorList>
            <person name="Angst P."/>
        </authorList>
    </citation>
    <scope>NUCLEOTIDE SEQUENCE</scope>
    <source>
        <strain evidence="9">PB745_02</strain>
        <tissue evidence="9">Gill</tissue>
    </source>
</reference>
<accession>A0AAE1PQL7</accession>
<evidence type="ECO:0000256" key="2">
    <source>
        <dbReference type="ARBA" id="ARBA00004514"/>
    </source>
</evidence>
<proteinExistence type="inferred from homology"/>
<dbReference type="EMBL" id="JAWZYT010001400">
    <property type="protein sequence ID" value="KAK4312564.1"/>
    <property type="molecule type" value="Genomic_DNA"/>
</dbReference>
<evidence type="ECO:0000256" key="7">
    <source>
        <dbReference type="ARBA" id="ARBA00023242"/>
    </source>
</evidence>
<dbReference type="InterPro" id="IPR009112">
    <property type="entry name" value="GTP_CycHdrlase_I_reg"/>
</dbReference>
<protein>
    <recommendedName>
        <fullName evidence="4">GTP cyclohydrolase 1 feedback regulatory protein</fullName>
    </recommendedName>
    <alternativeName>
        <fullName evidence="8">GTP cyclohydrolase I feedback regulatory protein</fullName>
    </alternativeName>
</protein>
<organism evidence="9 10">
    <name type="scientific">Petrolisthes manimaculis</name>
    <dbReference type="NCBI Taxonomy" id="1843537"/>
    <lineage>
        <taxon>Eukaryota</taxon>
        <taxon>Metazoa</taxon>
        <taxon>Ecdysozoa</taxon>
        <taxon>Arthropoda</taxon>
        <taxon>Crustacea</taxon>
        <taxon>Multicrustacea</taxon>
        <taxon>Malacostraca</taxon>
        <taxon>Eumalacostraca</taxon>
        <taxon>Eucarida</taxon>
        <taxon>Decapoda</taxon>
        <taxon>Pleocyemata</taxon>
        <taxon>Anomura</taxon>
        <taxon>Galatheoidea</taxon>
        <taxon>Porcellanidae</taxon>
        <taxon>Petrolisthes</taxon>
    </lineage>
</organism>
<dbReference type="AlphaFoldDB" id="A0AAE1PQL7"/>
<comment type="similarity">
    <text evidence="3">Belongs to the GFRP family.</text>
</comment>
<dbReference type="GO" id="GO:0044549">
    <property type="term" value="F:GTP cyclohydrolase binding"/>
    <property type="evidence" value="ECO:0007669"/>
    <property type="project" value="TreeGrafter"/>
</dbReference>
<keyword evidence="5" id="KW-0963">Cytoplasm</keyword>
<evidence type="ECO:0000256" key="3">
    <source>
        <dbReference type="ARBA" id="ARBA00007605"/>
    </source>
</evidence>